<dbReference type="OrthoDB" id="6132182at2759"/>
<evidence type="ECO:0000313" key="1">
    <source>
        <dbReference type="EMBL" id="EFJ46383.1"/>
    </source>
</evidence>
<dbReference type="Proteomes" id="UP000001058">
    <property type="component" value="Unassembled WGS sequence"/>
</dbReference>
<keyword evidence="2" id="KW-1185">Reference proteome</keyword>
<dbReference type="InParanoid" id="D8U1Q8"/>
<dbReference type="EMBL" id="GL378351">
    <property type="protein sequence ID" value="EFJ46383.1"/>
    <property type="molecule type" value="Genomic_DNA"/>
</dbReference>
<dbReference type="AlphaFoldDB" id="D8U1Q8"/>
<dbReference type="RefSeq" id="XP_002952536.1">
    <property type="nucleotide sequence ID" value="XM_002952490.1"/>
</dbReference>
<name>D8U1Q8_VOLCA</name>
<accession>D8U1Q8</accession>
<protein>
    <recommendedName>
        <fullName evidence="3">von Hippel-Lindau disease tumour suppressor beta domain-containing protein</fullName>
    </recommendedName>
</protein>
<sequence>MAPEAEDAGGTLAPAATAAQLNAAAAVGATLSKDVHQMEWNGLVSENMFHLFVNSTEEPLELSWGDDLRDNPHSTVAPYGTAYLGTYNFHTWRVRSKSRGIIATYTASGRTGGAVAAAAVPPGSGGTRNDIAGSTSAAAATTAVVAGGCQVSEPGFRQRSSVLGMPIWAFDCVSDAAVSRLVHVVGAVLSHSPAPLLERLVAGGASFAVFGKGQVVTDVPAHRFMRYNSGRNLDSSARGLGATPSVPVTSCAEENLTMQGDCWYPCQSILIHEVGHMVHNIGLTLVGEMGVEGVLEAYRAAMKDSNFAVSDFGRPPAVHFRLSCTIPFAPH</sequence>
<dbReference type="KEGG" id="vcn:VOLCADRAFT_93286"/>
<dbReference type="GeneID" id="9627190"/>
<organism evidence="2">
    <name type="scientific">Volvox carteri f. nagariensis</name>
    <dbReference type="NCBI Taxonomy" id="3068"/>
    <lineage>
        <taxon>Eukaryota</taxon>
        <taxon>Viridiplantae</taxon>
        <taxon>Chlorophyta</taxon>
        <taxon>core chlorophytes</taxon>
        <taxon>Chlorophyceae</taxon>
        <taxon>CS clade</taxon>
        <taxon>Chlamydomonadales</taxon>
        <taxon>Volvocaceae</taxon>
        <taxon>Volvox</taxon>
    </lineage>
</organism>
<proteinExistence type="predicted"/>
<reference evidence="1 2" key="1">
    <citation type="journal article" date="2010" name="Science">
        <title>Genomic analysis of organismal complexity in the multicellular green alga Volvox carteri.</title>
        <authorList>
            <person name="Prochnik S.E."/>
            <person name="Umen J."/>
            <person name="Nedelcu A.M."/>
            <person name="Hallmann A."/>
            <person name="Miller S.M."/>
            <person name="Nishii I."/>
            <person name="Ferris P."/>
            <person name="Kuo A."/>
            <person name="Mitros T."/>
            <person name="Fritz-Laylin L.K."/>
            <person name="Hellsten U."/>
            <person name="Chapman J."/>
            <person name="Simakov O."/>
            <person name="Rensing S.A."/>
            <person name="Terry A."/>
            <person name="Pangilinan J."/>
            <person name="Kapitonov V."/>
            <person name="Jurka J."/>
            <person name="Salamov A."/>
            <person name="Shapiro H."/>
            <person name="Schmutz J."/>
            <person name="Grimwood J."/>
            <person name="Lindquist E."/>
            <person name="Lucas S."/>
            <person name="Grigoriev I.V."/>
            <person name="Schmitt R."/>
            <person name="Kirk D."/>
            <person name="Rokhsar D.S."/>
        </authorList>
    </citation>
    <scope>NUCLEOTIDE SEQUENCE [LARGE SCALE GENOMIC DNA]</scope>
    <source>
        <strain evidence="2">f. Nagariensis / Eve</strain>
    </source>
</reference>
<gene>
    <name evidence="1" type="ORF">VOLCADRAFT_93286</name>
</gene>
<dbReference type="InterPro" id="IPR036208">
    <property type="entry name" value="VHL_sf"/>
</dbReference>
<evidence type="ECO:0008006" key="3">
    <source>
        <dbReference type="Google" id="ProtNLM"/>
    </source>
</evidence>
<dbReference type="SUPFAM" id="SSF49468">
    <property type="entry name" value="VHL"/>
    <property type="match status" value="1"/>
</dbReference>
<evidence type="ECO:0000313" key="2">
    <source>
        <dbReference type="Proteomes" id="UP000001058"/>
    </source>
</evidence>